<proteinExistence type="predicted"/>
<protein>
    <recommendedName>
        <fullName evidence="3">OTU domain-containing protein</fullName>
    </recommendedName>
</protein>
<dbReference type="Gene3D" id="3.90.70.80">
    <property type="match status" value="1"/>
</dbReference>
<accession>A0A6C0FE14</accession>
<evidence type="ECO:0000313" key="2">
    <source>
        <dbReference type="EMBL" id="QHT37415.1"/>
    </source>
</evidence>
<feature type="coiled-coil region" evidence="1">
    <location>
        <begin position="247"/>
        <end position="342"/>
    </location>
</feature>
<evidence type="ECO:0000256" key="1">
    <source>
        <dbReference type="SAM" id="Coils"/>
    </source>
</evidence>
<evidence type="ECO:0008006" key="3">
    <source>
        <dbReference type="Google" id="ProtNLM"/>
    </source>
</evidence>
<dbReference type="AlphaFoldDB" id="A0A6C0FE14"/>
<sequence length="487" mass="57170">MIQSILNDEIEYIVDKNIEENDLGKSVSVFEMQLFEIDVCLTVGEINDLYKQKNILFTPVYLIINDNKCEKIGYFEFYSTEIATYMDKDGDLDISLIEGPVIFDYVDSDYLIGLLKKSNFLQQFKLADAELSDEIKKDMEEKIKERQRGKAVENIEEINKIELLITEFDGEFNGNIDKKLKKIYKKQVKESVITESSKWIQKHYKNNKYDIIDNEGGGDCLFSTIRDSLEDININLSVQSLRNVLSNAMTQENYETYKENFDLLNKEIMNIKDELSSLKNESKDLKLQYSDLTKKAKLYKSENERDKLLEAVNKRKEIKSQNDKLKEKSKNLMKQNQNALINFQDFKFMKDINNLQKLKVIVKQSNFWADSNAISKLEKMLNVKVIVLLKKNYQDGNKSLISCGDMVSKDITDKGSFKPKYYIIVSFMERNEGDHYVLVTYKKKRIFTFYEIPYAIREDIKEKCLSKDDKKRTLFDYIGLFNKYSKE</sequence>
<organism evidence="2">
    <name type="scientific">viral metagenome</name>
    <dbReference type="NCBI Taxonomy" id="1070528"/>
    <lineage>
        <taxon>unclassified sequences</taxon>
        <taxon>metagenomes</taxon>
        <taxon>organismal metagenomes</taxon>
    </lineage>
</organism>
<name>A0A6C0FE14_9ZZZZ</name>
<dbReference type="EMBL" id="MN738796">
    <property type="protein sequence ID" value="QHT37415.1"/>
    <property type="molecule type" value="Genomic_DNA"/>
</dbReference>
<reference evidence="2" key="1">
    <citation type="journal article" date="2020" name="Nature">
        <title>Giant virus diversity and host interactions through global metagenomics.</title>
        <authorList>
            <person name="Schulz F."/>
            <person name="Roux S."/>
            <person name="Paez-Espino D."/>
            <person name="Jungbluth S."/>
            <person name="Walsh D.A."/>
            <person name="Denef V.J."/>
            <person name="McMahon K.D."/>
            <person name="Konstantinidis K.T."/>
            <person name="Eloe-Fadrosh E.A."/>
            <person name="Kyrpides N.C."/>
            <person name="Woyke T."/>
        </authorList>
    </citation>
    <scope>NUCLEOTIDE SEQUENCE</scope>
    <source>
        <strain evidence="2">GVMAG-S-ERX555997-44</strain>
    </source>
</reference>
<keyword evidence="1" id="KW-0175">Coiled coil</keyword>